<reference evidence="2 3" key="1">
    <citation type="submission" date="2024-01" db="EMBL/GenBank/DDBJ databases">
        <title>Genome assemblies of Stephania.</title>
        <authorList>
            <person name="Yang L."/>
        </authorList>
    </citation>
    <scope>NUCLEOTIDE SEQUENCE [LARGE SCALE GENOMIC DNA]</scope>
    <source>
        <strain evidence="2">QJT</strain>
        <tissue evidence="2">Leaf</tissue>
    </source>
</reference>
<dbReference type="EMBL" id="JBBNAE010000002">
    <property type="protein sequence ID" value="KAK9146013.1"/>
    <property type="molecule type" value="Genomic_DNA"/>
</dbReference>
<evidence type="ECO:0000313" key="3">
    <source>
        <dbReference type="Proteomes" id="UP001417504"/>
    </source>
</evidence>
<organism evidence="2 3">
    <name type="scientific">Stephania japonica</name>
    <dbReference type="NCBI Taxonomy" id="461633"/>
    <lineage>
        <taxon>Eukaryota</taxon>
        <taxon>Viridiplantae</taxon>
        <taxon>Streptophyta</taxon>
        <taxon>Embryophyta</taxon>
        <taxon>Tracheophyta</taxon>
        <taxon>Spermatophyta</taxon>
        <taxon>Magnoliopsida</taxon>
        <taxon>Ranunculales</taxon>
        <taxon>Menispermaceae</taxon>
        <taxon>Menispermoideae</taxon>
        <taxon>Cissampelideae</taxon>
        <taxon>Stephania</taxon>
    </lineage>
</organism>
<dbReference type="AlphaFoldDB" id="A0AAP0K6G7"/>
<evidence type="ECO:0000313" key="2">
    <source>
        <dbReference type="EMBL" id="KAK9146013.1"/>
    </source>
</evidence>
<gene>
    <name evidence="2" type="ORF">Sjap_005916</name>
</gene>
<evidence type="ECO:0000256" key="1">
    <source>
        <dbReference type="SAM" id="MobiDB-lite"/>
    </source>
</evidence>
<name>A0AAP0K6G7_9MAGN</name>
<sequence>MKDNPKWKAMHPLSKSSKRMKVNESGYYIPSPDLATSLNVENGEVEVLPNNQMTRKAKPMSKGKSKENDKSLAGKMQEEAEEIRECMNIHLAKMQNAEGPLWLFITEL</sequence>
<protein>
    <submittedName>
        <fullName evidence="2">Uncharacterized protein</fullName>
    </submittedName>
</protein>
<proteinExistence type="predicted"/>
<dbReference type="Proteomes" id="UP001417504">
    <property type="component" value="Unassembled WGS sequence"/>
</dbReference>
<comment type="caution">
    <text evidence="2">The sequence shown here is derived from an EMBL/GenBank/DDBJ whole genome shotgun (WGS) entry which is preliminary data.</text>
</comment>
<accession>A0AAP0K6G7</accession>
<feature type="region of interest" description="Disordered" evidence="1">
    <location>
        <begin position="48"/>
        <end position="78"/>
    </location>
</feature>
<keyword evidence="3" id="KW-1185">Reference proteome</keyword>
<feature type="compositionally biased region" description="Basic and acidic residues" evidence="1">
    <location>
        <begin position="64"/>
        <end position="78"/>
    </location>
</feature>